<organism evidence="2 3">
    <name type="scientific">Leucobacter alluvii</name>
    <dbReference type="NCBI Taxonomy" id="340321"/>
    <lineage>
        <taxon>Bacteria</taxon>
        <taxon>Bacillati</taxon>
        <taxon>Actinomycetota</taxon>
        <taxon>Actinomycetes</taxon>
        <taxon>Micrococcales</taxon>
        <taxon>Microbacteriaceae</taxon>
        <taxon>Leucobacter</taxon>
    </lineage>
</organism>
<accession>A0ABN3B9P5</accession>
<keyword evidence="3" id="KW-1185">Reference proteome</keyword>
<dbReference type="EMBL" id="BAAAOP010000012">
    <property type="protein sequence ID" value="GAA2190403.1"/>
    <property type="molecule type" value="Genomic_DNA"/>
</dbReference>
<keyword evidence="1" id="KW-0812">Transmembrane</keyword>
<protein>
    <submittedName>
        <fullName evidence="2">Uncharacterized protein</fullName>
    </submittedName>
</protein>
<proteinExistence type="predicted"/>
<keyword evidence="1" id="KW-1133">Transmembrane helix</keyword>
<keyword evidence="1" id="KW-0472">Membrane</keyword>
<dbReference type="Proteomes" id="UP001501084">
    <property type="component" value="Unassembled WGS sequence"/>
</dbReference>
<name>A0ABN3B9P5_9MICO</name>
<comment type="caution">
    <text evidence="2">The sequence shown here is derived from an EMBL/GenBank/DDBJ whole genome shotgun (WGS) entry which is preliminary data.</text>
</comment>
<evidence type="ECO:0000313" key="3">
    <source>
        <dbReference type="Proteomes" id="UP001501084"/>
    </source>
</evidence>
<evidence type="ECO:0000313" key="2">
    <source>
        <dbReference type="EMBL" id="GAA2190403.1"/>
    </source>
</evidence>
<gene>
    <name evidence="2" type="ORF">GCM10009786_27560</name>
</gene>
<reference evidence="2 3" key="1">
    <citation type="journal article" date="2019" name="Int. J. Syst. Evol. Microbiol.">
        <title>The Global Catalogue of Microorganisms (GCM) 10K type strain sequencing project: providing services to taxonomists for standard genome sequencing and annotation.</title>
        <authorList>
            <consortium name="The Broad Institute Genomics Platform"/>
            <consortium name="The Broad Institute Genome Sequencing Center for Infectious Disease"/>
            <person name="Wu L."/>
            <person name="Ma J."/>
        </authorList>
    </citation>
    <scope>NUCLEOTIDE SEQUENCE [LARGE SCALE GENOMIC DNA]</scope>
    <source>
        <strain evidence="2 3">JCM 14919</strain>
    </source>
</reference>
<dbReference type="RefSeq" id="WP_336662696.1">
    <property type="nucleotide sequence ID" value="NZ_BAAAOP010000012.1"/>
</dbReference>
<sequence length="65" mass="7138">MQPQPNPFLPSIDTIMVLTVVASIIGSLVWLGLLWVIVRGATLSALRKHSEEQGERRRNSASPLS</sequence>
<evidence type="ECO:0000256" key="1">
    <source>
        <dbReference type="SAM" id="Phobius"/>
    </source>
</evidence>
<feature type="transmembrane region" description="Helical" evidence="1">
    <location>
        <begin position="15"/>
        <end position="38"/>
    </location>
</feature>